<evidence type="ECO:0000313" key="1">
    <source>
        <dbReference type="EMBL" id="CBL16450.1"/>
    </source>
</evidence>
<dbReference type="AlphaFoldDB" id="D4LA05"/>
<dbReference type="EMBL" id="FP929052">
    <property type="protein sequence ID" value="CBL16450.1"/>
    <property type="molecule type" value="Genomic_DNA"/>
</dbReference>
<protein>
    <submittedName>
        <fullName evidence="1">CDP-Glycerol:Poly(Glycerophosphate) glycerophosphotransferase</fullName>
    </submittedName>
</protein>
<dbReference type="GO" id="GO:0047355">
    <property type="term" value="F:CDP-glycerol glycerophosphotransferase activity"/>
    <property type="evidence" value="ECO:0007669"/>
    <property type="project" value="InterPro"/>
</dbReference>
<dbReference type="KEGG" id="rch:RUM_01980"/>
<reference evidence="1" key="1">
    <citation type="submission" date="2010-03" db="EMBL/GenBank/DDBJ databases">
        <title>The genome sequence of Ruminococcus sp. 18P13.</title>
        <authorList>
            <consortium name="metaHIT consortium -- http://www.metahit.eu/"/>
            <person name="Pajon A."/>
            <person name="Turner K."/>
            <person name="Parkhill J."/>
            <person name="Bernalier A."/>
        </authorList>
    </citation>
    <scope>NUCLEOTIDE SEQUENCE [LARGE SCALE GENOMIC DNA]</scope>
    <source>
        <strain evidence="1">Type strain: 18P13</strain>
    </source>
</reference>
<reference evidence="1" key="2">
    <citation type="submission" date="2010-03" db="EMBL/GenBank/DDBJ databases">
        <authorList>
            <person name="Pajon A."/>
        </authorList>
    </citation>
    <scope>NUCLEOTIDE SEQUENCE</scope>
    <source>
        <strain evidence="1">Type strain: 18P13</strain>
    </source>
</reference>
<dbReference type="BioCyc" id="RCHA213810:RUM_RS00930-MONOMER"/>
<dbReference type="GeneID" id="83155037"/>
<name>D4LA05_RUMC1</name>
<organism evidence="1 2">
    <name type="scientific">Ruminococcus champanellensis (strain DSM 18848 / JCM 17042 / KCTC 15320 / 18P13)</name>
    <dbReference type="NCBI Taxonomy" id="213810"/>
    <lineage>
        <taxon>Bacteria</taxon>
        <taxon>Bacillati</taxon>
        <taxon>Bacillota</taxon>
        <taxon>Clostridia</taxon>
        <taxon>Eubacteriales</taxon>
        <taxon>Oscillospiraceae</taxon>
        <taxon>Ruminococcus</taxon>
    </lineage>
</organism>
<proteinExistence type="predicted"/>
<dbReference type="Gene3D" id="3.40.50.12580">
    <property type="match status" value="1"/>
</dbReference>
<gene>
    <name evidence="1" type="ordered locus">RUM_01980</name>
</gene>
<keyword evidence="1" id="KW-0808">Transferase</keyword>
<dbReference type="STRING" id="213810.RUM_01980"/>
<accession>D4LA05</accession>
<dbReference type="InterPro" id="IPR007554">
    <property type="entry name" value="Glycerophosphate_synth"/>
</dbReference>
<keyword evidence="2" id="KW-1185">Reference proteome</keyword>
<dbReference type="GO" id="GO:0016020">
    <property type="term" value="C:membrane"/>
    <property type="evidence" value="ECO:0007669"/>
    <property type="project" value="InterPro"/>
</dbReference>
<dbReference type="Proteomes" id="UP000007054">
    <property type="component" value="Chromosome"/>
</dbReference>
<dbReference type="HOGENOM" id="CLU_459178_0_0_9"/>
<dbReference type="SUPFAM" id="SSF53756">
    <property type="entry name" value="UDP-Glycosyltransferase/glycogen phosphorylase"/>
    <property type="match status" value="1"/>
</dbReference>
<sequence>MFGGIKYRINRLQDMAFRRYISHYIVQAMQLNTQRNKVITCDFILEADTSPQDEFELFKYIYGQHNEYFVPYYIINEHCAAYPEIKAKYGDNIIPYSAENIVSFAFYMKELFKTTKFICGGFQVLHALCLGITDGCKRSPYVYSFFTQHGVNFFKDNFISQSSYSAFLFDKIMISNDFEKNLFMNRACYKEENLVKNGLFRWDLLSADHAQSNKSIFIYFTHRRYLRNIEDIQDTVYVRTITSLLRNKEFNRLIEENGYTVQVALHHTVLQVCGNDILQGVQILKDEEIADAKKNAALLITDYSSMCFEMWFQHKPVIFLNVPDTEDCLTYGHKTDLPAPYSGKEDYIFNVAQNVDECVSMLGHYFATGFRFSQEECQKRDRFFYYNSDFCARFYQYLVDTRNDTKTLYHLPVNFSMEFARCPDINTYAIELPTPHGRWVVRKKAHFSFFVPTDSKDLAIQIRFRPYLRYKQYKFFAKVGVNGHWLPRREVFTRGIKAFVLDVPRSWIGADGKIEIQFKFSHVYKRSQLRIPGGDQRYLSIQLLTMDLLERDHSFAEVKDQFEAINEERARQRALLEQGQDEEWSNQHDTDADE</sequence>
<dbReference type="Pfam" id="PF04464">
    <property type="entry name" value="Glyphos_transf"/>
    <property type="match status" value="1"/>
</dbReference>
<evidence type="ECO:0000313" key="2">
    <source>
        <dbReference type="Proteomes" id="UP000007054"/>
    </source>
</evidence>
<dbReference type="RefSeq" id="WP_015557357.1">
    <property type="nucleotide sequence ID" value="NC_021039.1"/>
</dbReference>
<dbReference type="InterPro" id="IPR043148">
    <property type="entry name" value="TagF_C"/>
</dbReference>
<dbReference type="PATRIC" id="fig|213810.4.peg.46"/>